<evidence type="ECO:0000313" key="2">
    <source>
        <dbReference type="Proteomes" id="UP000216605"/>
    </source>
</evidence>
<gene>
    <name evidence="1" type="ORF">CHU92_15440</name>
</gene>
<dbReference type="Proteomes" id="UP000216605">
    <property type="component" value="Unassembled WGS sequence"/>
</dbReference>
<dbReference type="AlphaFoldDB" id="A0A255YTC0"/>
<evidence type="ECO:0000313" key="1">
    <source>
        <dbReference type="EMBL" id="OYQ31885.1"/>
    </source>
</evidence>
<name>A0A255YTC0_9FLAO</name>
<evidence type="ECO:0008006" key="3">
    <source>
        <dbReference type="Google" id="ProtNLM"/>
    </source>
</evidence>
<keyword evidence="2" id="KW-1185">Reference proteome</keyword>
<accession>A0A255YTC0</accession>
<proteinExistence type="predicted"/>
<sequence length="156" mass="17872">MKALLVTLLFIATCHAQEHNFVISNKAVVWENVFISNEANVPLLLKRHPRLSISSAEGKIYKGIGSLIRNTCKGSSAYTGNEFSFNFEVQVSSGKYRVSVYNIRYNLPNNQDQNLENYFIENNVLKDDPQSKLDIQCLNNYFNRIFSSPQVFKNKQ</sequence>
<comment type="caution">
    <text evidence="1">The sequence shown here is derived from an EMBL/GenBank/DDBJ whole genome shotgun (WGS) entry which is preliminary data.</text>
</comment>
<protein>
    <recommendedName>
        <fullName evidence="3">DUF4468 domain-containing protein</fullName>
    </recommendedName>
</protein>
<dbReference type="EMBL" id="NOXV01000306">
    <property type="protein sequence ID" value="OYQ31885.1"/>
    <property type="molecule type" value="Genomic_DNA"/>
</dbReference>
<dbReference type="RefSeq" id="WP_094417173.1">
    <property type="nucleotide sequence ID" value="NZ_NOXV01000306.1"/>
</dbReference>
<organism evidence="1 2">
    <name type="scientific">Flavobacterium cyanobacteriorum</name>
    <dbReference type="NCBI Taxonomy" id="2022802"/>
    <lineage>
        <taxon>Bacteria</taxon>
        <taxon>Pseudomonadati</taxon>
        <taxon>Bacteroidota</taxon>
        <taxon>Flavobacteriia</taxon>
        <taxon>Flavobacteriales</taxon>
        <taxon>Flavobacteriaceae</taxon>
        <taxon>Flavobacterium</taxon>
    </lineage>
</organism>
<reference evidence="1 2" key="1">
    <citation type="submission" date="2017-07" db="EMBL/GenBank/DDBJ databases">
        <title>Flavobacterium cyanobacteriorum sp. nov., isolated from cyanobacterial aggregates in a eutrophic lake.</title>
        <authorList>
            <person name="Cai H."/>
        </authorList>
    </citation>
    <scope>NUCLEOTIDE SEQUENCE [LARGE SCALE GENOMIC DNA]</scope>
    <source>
        <strain evidence="1 2">TH021</strain>
    </source>
</reference>
<dbReference type="OrthoDB" id="1364154at2"/>